<accession>R7ZA34</accession>
<reference evidence="1 2" key="1">
    <citation type="submission" date="2013-04" db="EMBL/GenBank/DDBJ databases">
        <title>Draft genome of the heavy metal tolerant bacterium Lysinibacillus sphaericus strain OT4b.31.</title>
        <authorList>
            <person name="Pena-Montenegro T.D."/>
            <person name="Dussan J."/>
        </authorList>
    </citation>
    <scope>NUCLEOTIDE SEQUENCE [LARGE SCALE GENOMIC DNA]</scope>
    <source>
        <strain evidence="1 2">OT4b.31</strain>
    </source>
</reference>
<name>R7ZA34_LYSSH</name>
<dbReference type="eggNOG" id="ENOG50339VE">
    <property type="taxonomic scope" value="Bacteria"/>
</dbReference>
<dbReference type="RefSeq" id="WP_010860841.1">
    <property type="nucleotide sequence ID" value="NZ_KB933403.1"/>
</dbReference>
<proteinExistence type="predicted"/>
<dbReference type="PATRIC" id="fig|1285586.5.peg.4097"/>
<dbReference type="EMBL" id="AQPX01000028">
    <property type="protein sequence ID" value="EON70831.1"/>
    <property type="molecule type" value="Genomic_DNA"/>
</dbReference>
<dbReference type="OrthoDB" id="2733321at2"/>
<protein>
    <submittedName>
        <fullName evidence="1">Uncharacterized protein</fullName>
    </submittedName>
</protein>
<evidence type="ECO:0000313" key="1">
    <source>
        <dbReference type="EMBL" id="EON70831.1"/>
    </source>
</evidence>
<organism evidence="1 2">
    <name type="scientific">Lysinibacillus sphaericus OT4b.31</name>
    <dbReference type="NCBI Taxonomy" id="1285586"/>
    <lineage>
        <taxon>Bacteria</taxon>
        <taxon>Bacillati</taxon>
        <taxon>Bacillota</taxon>
        <taxon>Bacilli</taxon>
        <taxon>Bacillales</taxon>
        <taxon>Bacillaceae</taxon>
        <taxon>Lysinibacillus</taxon>
    </lineage>
</organism>
<dbReference type="AlphaFoldDB" id="R7ZA34"/>
<comment type="caution">
    <text evidence="1">The sequence shown here is derived from an EMBL/GenBank/DDBJ whole genome shotgun (WGS) entry which is preliminary data.</text>
</comment>
<evidence type="ECO:0000313" key="2">
    <source>
        <dbReference type="Proteomes" id="UP000013911"/>
    </source>
</evidence>
<dbReference type="HOGENOM" id="CLU_133633_0_0_9"/>
<gene>
    <name evidence="1" type="ORF">H131_19682</name>
</gene>
<sequence>MEIKVIAEVYRLGLAIGYHSVQDVIRWADTIIEQLDKPPYEIIEISLSSKEKLVDVCSKLHMFYGGSNNDLPSKIILALLNKYFLSPNNTSDIFSMLSRLIDYVQLEERNGWITGHLFYLSDAYYLTEQNIYGSLQEVNNDLKKFLMQFVDYTKYFVHL</sequence>
<dbReference type="Proteomes" id="UP000013911">
    <property type="component" value="Unassembled WGS sequence"/>
</dbReference>